<proteinExistence type="predicted"/>
<comment type="caution">
    <text evidence="1">The sequence shown here is derived from an EMBL/GenBank/DDBJ whole genome shotgun (WGS) entry which is preliminary data.</text>
</comment>
<protein>
    <submittedName>
        <fullName evidence="1">Uncharacterized protein</fullName>
    </submittedName>
</protein>
<dbReference type="EMBL" id="MU795316">
    <property type="protein sequence ID" value="KAJ3807331.1"/>
    <property type="molecule type" value="Genomic_DNA"/>
</dbReference>
<organism evidence="1 2">
    <name type="scientific">Lentinula aff. lateritia</name>
    <dbReference type="NCBI Taxonomy" id="2804960"/>
    <lineage>
        <taxon>Eukaryota</taxon>
        <taxon>Fungi</taxon>
        <taxon>Dikarya</taxon>
        <taxon>Basidiomycota</taxon>
        <taxon>Agaricomycotina</taxon>
        <taxon>Agaricomycetes</taxon>
        <taxon>Agaricomycetidae</taxon>
        <taxon>Agaricales</taxon>
        <taxon>Marasmiineae</taxon>
        <taxon>Omphalotaceae</taxon>
        <taxon>Lentinula</taxon>
    </lineage>
</organism>
<keyword evidence="2" id="KW-1185">Reference proteome</keyword>
<dbReference type="Proteomes" id="UP001163835">
    <property type="component" value="Unassembled WGS sequence"/>
</dbReference>
<reference evidence="1" key="1">
    <citation type="submission" date="2022-09" db="EMBL/GenBank/DDBJ databases">
        <title>A Global Phylogenomic Analysis of the Shiitake Genus Lentinula.</title>
        <authorList>
            <consortium name="DOE Joint Genome Institute"/>
            <person name="Sierra-Patev S."/>
            <person name="Min B."/>
            <person name="Naranjo-Ortiz M."/>
            <person name="Looney B."/>
            <person name="Konkel Z."/>
            <person name="Slot J.C."/>
            <person name="Sakamoto Y."/>
            <person name="Steenwyk J.L."/>
            <person name="Rokas A."/>
            <person name="Carro J."/>
            <person name="Camarero S."/>
            <person name="Ferreira P."/>
            <person name="Molpeceres G."/>
            <person name="Ruiz-Duenas F.J."/>
            <person name="Serrano A."/>
            <person name="Henrissat B."/>
            <person name="Drula E."/>
            <person name="Hughes K.W."/>
            <person name="Mata J.L."/>
            <person name="Ishikawa N.K."/>
            <person name="Vargas-Isla R."/>
            <person name="Ushijima S."/>
            <person name="Smith C.A."/>
            <person name="Ahrendt S."/>
            <person name="Andreopoulos W."/>
            <person name="He G."/>
            <person name="Labutti K."/>
            <person name="Lipzen A."/>
            <person name="Ng V."/>
            <person name="Riley R."/>
            <person name="Sandor L."/>
            <person name="Barry K."/>
            <person name="Martinez A.T."/>
            <person name="Xiao Y."/>
            <person name="Gibbons J.G."/>
            <person name="Terashima K."/>
            <person name="Grigoriev I.V."/>
            <person name="Hibbett D.S."/>
        </authorList>
    </citation>
    <scope>NUCLEOTIDE SEQUENCE</scope>
    <source>
        <strain evidence="1">TMI1499</strain>
    </source>
</reference>
<gene>
    <name evidence="1" type="ORF">F5876DRAFT_79805</name>
</gene>
<sequence>MQTTSGNDLSLRHLPDLSNTSFSFDIPSGSNDLLLDNDDDFFGVANDSFATPAPSRIIDQRLPTPRTSARIAETRTHMSETTVLSNSSLRNFARPPVPAENPRKASTKPVVSQNLAGVTRNQVLSTPQRMQRLRAEIKDLAETRYISLGAFTTSVDSVEQEASKPNSRSVKSGKDSITHIPVPASIVPHPYRVQPNQNPPMLVGKTTRGPSLNGAIDASAMYTGGGGLAERLVMSSENLAGPHGLFNLSGDDGPVSLGCISSATNDNKPLSSEIDVHVPLTLSQLSPSKSTECSSIPKSKSPSDVPVSPIQQSRKRRGSPLLDAQPVKRDKTSAFSRTIPPANRPIVRKRISGNSSSAFGKAVSHTSRTTLRDPLVLSKGSSRTSSAACSMEQGPASGSSSRSSTNPRGSSKSAKERSAGSMRTLRKLPTRPVAFDFHSDMRIEVHKTSVSVREHDEEPPRKRKLHTSYTVPDFKSSHAAQDALLTSLKERIKPVAPLPVEMHTDVRARERSKFNEHIRQKEIQASQALEERKRQQSEEEEKELKEQRKKAIPKAHPVPDWYKHAPRRKEPRPQGAKEQVELDL</sequence>
<evidence type="ECO:0000313" key="1">
    <source>
        <dbReference type="EMBL" id="KAJ3807331.1"/>
    </source>
</evidence>
<evidence type="ECO:0000313" key="2">
    <source>
        <dbReference type="Proteomes" id="UP001163835"/>
    </source>
</evidence>
<accession>A0ACC1TRW8</accession>
<name>A0ACC1TRW8_9AGAR</name>